<reference evidence="4" key="1">
    <citation type="submission" date="2019-12" db="EMBL/GenBank/DDBJ databases">
        <title>Microbes associate with the intestines of laboratory mice.</title>
        <authorList>
            <person name="Navarre W."/>
            <person name="Wong E."/>
        </authorList>
    </citation>
    <scope>NUCLEOTIDE SEQUENCE</scope>
    <source>
        <strain evidence="4">NM79_F5</strain>
    </source>
</reference>
<dbReference type="Pfam" id="PF13476">
    <property type="entry name" value="AAA_23"/>
    <property type="match status" value="1"/>
</dbReference>
<evidence type="ECO:0000313" key="5">
    <source>
        <dbReference type="Proteomes" id="UP000656077"/>
    </source>
</evidence>
<feature type="domain" description="Rad50/SbcC-type AAA" evidence="3">
    <location>
        <begin position="3"/>
        <end position="229"/>
    </location>
</feature>
<dbReference type="InterPro" id="IPR018760">
    <property type="entry name" value="DUF2326"/>
</dbReference>
<dbReference type="GO" id="GO:0016887">
    <property type="term" value="F:ATP hydrolysis activity"/>
    <property type="evidence" value="ECO:0007669"/>
    <property type="project" value="InterPro"/>
</dbReference>
<dbReference type="InterPro" id="IPR027417">
    <property type="entry name" value="P-loop_NTPase"/>
</dbReference>
<comment type="caution">
    <text evidence="4">The sequence shown here is derived from an EMBL/GenBank/DDBJ whole genome shotgun (WGS) entry which is preliminary data.</text>
</comment>
<evidence type="ECO:0000259" key="3">
    <source>
        <dbReference type="Pfam" id="PF13476"/>
    </source>
</evidence>
<sequence length="583" mass="68815">MILKNLKIYSIRDEKVIKEYEFNDYGLNLILGSKSEKGNGTGKSSMVQSISYLLGSKIPKDFQNRKKLNDLDIMLILTIKKEEEAIYLGRRISEKNKGFIKVGGEISFNLDNWNIYEDKEYKIEVEALFLKDESSESPSFASIREYIIRDEKEGFANITLLRRNATKGFEILSFLFGINFKAENEINKLKSEQDEKEKKLKLIESMSDDITEIRIKEKKIADEVKKLKDIATTVNVKENLELEKEEYTKVKLELNKTNERIIKLNNIVEQYQVTIDSLKENVDKIRELDDVEKFYNQMIGYFPDKIKRNKDEITNYYEFMVNSRGRYFNEKIVEMNGLLEELEKRKIQLEAKIEKRTLALKSTSIVEDINVILDKINEKNQELSDLRYKVEQYSMRETLVEEINNLKERIIKETYNYNELFKTFKKTIDSSEKEFSKIVKQTYDEDGILQFEFISGTNKRDSTGRIKIQCSIIDENSHGRSYMKINMFDICWLVERIKQEKDLVLLIHDGSYVKPDDKCAKYNLIKYIDNIMTSMKRGQYFITLNRDELNKNDIEKLIEENKVVAFLGKDNDEDRFMGMKYVD</sequence>
<dbReference type="AlphaFoldDB" id="A0A964RIM0"/>
<evidence type="ECO:0000259" key="2">
    <source>
        <dbReference type="Pfam" id="PF10088"/>
    </source>
</evidence>
<proteinExistence type="predicted"/>
<keyword evidence="1" id="KW-0175">Coiled coil</keyword>
<evidence type="ECO:0000256" key="1">
    <source>
        <dbReference type="SAM" id="Coils"/>
    </source>
</evidence>
<dbReference type="Proteomes" id="UP000656077">
    <property type="component" value="Unassembled WGS sequence"/>
</dbReference>
<feature type="domain" description="DUF2326" evidence="2">
    <location>
        <begin position="439"/>
        <end position="580"/>
    </location>
</feature>
<evidence type="ECO:0000313" key="4">
    <source>
        <dbReference type="EMBL" id="MVX62390.1"/>
    </source>
</evidence>
<dbReference type="InterPro" id="IPR038729">
    <property type="entry name" value="Rad50/SbcC_AAA"/>
</dbReference>
<feature type="coiled-coil region" evidence="1">
    <location>
        <begin position="179"/>
        <end position="209"/>
    </location>
</feature>
<dbReference type="EMBL" id="WSRQ01000002">
    <property type="protein sequence ID" value="MVX62390.1"/>
    <property type="molecule type" value="Genomic_DNA"/>
</dbReference>
<gene>
    <name evidence="4" type="ORF">GKZ28_01575</name>
</gene>
<organism evidence="4 5">
    <name type="scientific">Clostridium chromiireducens</name>
    <dbReference type="NCBI Taxonomy" id="225345"/>
    <lineage>
        <taxon>Bacteria</taxon>
        <taxon>Bacillati</taxon>
        <taxon>Bacillota</taxon>
        <taxon>Clostridia</taxon>
        <taxon>Eubacteriales</taxon>
        <taxon>Clostridiaceae</taxon>
        <taxon>Clostridium</taxon>
    </lineage>
</organism>
<dbReference type="Gene3D" id="3.40.50.300">
    <property type="entry name" value="P-loop containing nucleotide triphosphate hydrolases"/>
    <property type="match status" value="1"/>
</dbReference>
<dbReference type="RefSeq" id="WP_160357814.1">
    <property type="nucleotide sequence ID" value="NZ_WSRQ01000002.1"/>
</dbReference>
<accession>A0A964RIM0</accession>
<name>A0A964RIM0_9CLOT</name>
<protein>
    <submittedName>
        <fullName evidence="4">DUF2326 domain-containing protein</fullName>
    </submittedName>
</protein>
<feature type="coiled-coil region" evidence="1">
    <location>
        <begin position="237"/>
        <end position="288"/>
    </location>
</feature>
<dbReference type="Pfam" id="PF10088">
    <property type="entry name" value="DUF2326"/>
    <property type="match status" value="1"/>
</dbReference>
<feature type="coiled-coil region" evidence="1">
    <location>
        <begin position="332"/>
        <end position="396"/>
    </location>
</feature>
<dbReference type="GO" id="GO:0006302">
    <property type="term" value="P:double-strand break repair"/>
    <property type="evidence" value="ECO:0007669"/>
    <property type="project" value="InterPro"/>
</dbReference>